<dbReference type="Gene3D" id="2.60.120.290">
    <property type="entry name" value="Spermadhesin, CUB domain"/>
    <property type="match status" value="5"/>
</dbReference>
<evidence type="ECO:0000313" key="7">
    <source>
        <dbReference type="Proteomes" id="UP000694844"/>
    </source>
</evidence>
<dbReference type="SUPFAM" id="SSF49854">
    <property type="entry name" value="Spermadhesin, CUB domain"/>
    <property type="match status" value="5"/>
</dbReference>
<keyword evidence="4" id="KW-0472">Membrane</keyword>
<evidence type="ECO:0000256" key="4">
    <source>
        <dbReference type="SAM" id="Phobius"/>
    </source>
</evidence>
<dbReference type="OrthoDB" id="10009301at2759"/>
<feature type="chain" id="PRO_5034027567" evidence="5">
    <location>
        <begin position="18"/>
        <end position="713"/>
    </location>
</feature>
<keyword evidence="1" id="KW-0677">Repeat</keyword>
<dbReference type="CDD" id="cd00041">
    <property type="entry name" value="CUB"/>
    <property type="match status" value="5"/>
</dbReference>
<reference evidence="8" key="2">
    <citation type="submission" date="2025-08" db="UniProtKB">
        <authorList>
            <consortium name="RefSeq"/>
        </authorList>
    </citation>
    <scope>IDENTIFICATION</scope>
    <source>
        <tissue evidence="8">Whole sample</tissue>
    </source>
</reference>
<dbReference type="GeneID" id="111105291"/>
<keyword evidence="5" id="KW-0732">Signal</keyword>
<feature type="domain" description="CUB" evidence="6">
    <location>
        <begin position="19"/>
        <end position="136"/>
    </location>
</feature>
<organism evidence="7 8">
    <name type="scientific">Crassostrea virginica</name>
    <name type="common">Eastern oyster</name>
    <dbReference type="NCBI Taxonomy" id="6565"/>
    <lineage>
        <taxon>Eukaryota</taxon>
        <taxon>Metazoa</taxon>
        <taxon>Spiralia</taxon>
        <taxon>Lophotrochozoa</taxon>
        <taxon>Mollusca</taxon>
        <taxon>Bivalvia</taxon>
        <taxon>Autobranchia</taxon>
        <taxon>Pteriomorphia</taxon>
        <taxon>Ostreida</taxon>
        <taxon>Ostreoidea</taxon>
        <taxon>Ostreidae</taxon>
        <taxon>Crassostrea</taxon>
    </lineage>
</organism>
<protein>
    <submittedName>
        <fullName evidence="8">Cubilin-like isoform X2</fullName>
    </submittedName>
</protein>
<evidence type="ECO:0000259" key="6">
    <source>
        <dbReference type="PROSITE" id="PS01180"/>
    </source>
</evidence>
<feature type="disulfide bond" evidence="3">
    <location>
        <begin position="19"/>
        <end position="46"/>
    </location>
</feature>
<dbReference type="RefSeq" id="XP_022295208.1">
    <property type="nucleotide sequence ID" value="XM_022439500.1"/>
</dbReference>
<comment type="caution">
    <text evidence="3">Lacks conserved residue(s) required for the propagation of feature annotation.</text>
</comment>
<feature type="domain" description="CUB" evidence="6">
    <location>
        <begin position="473"/>
        <end position="597"/>
    </location>
</feature>
<feature type="domain" description="CUB" evidence="6">
    <location>
        <begin position="251"/>
        <end position="368"/>
    </location>
</feature>
<evidence type="ECO:0000256" key="3">
    <source>
        <dbReference type="PROSITE-ProRule" id="PRU00059"/>
    </source>
</evidence>
<dbReference type="PANTHER" id="PTHR24251:SF30">
    <property type="entry name" value="MEMBRANE FRIZZLED-RELATED PROTEIN"/>
    <property type="match status" value="1"/>
</dbReference>
<keyword evidence="4" id="KW-1133">Transmembrane helix</keyword>
<feature type="signal peptide" evidence="5">
    <location>
        <begin position="1"/>
        <end position="17"/>
    </location>
</feature>
<evidence type="ECO:0000256" key="1">
    <source>
        <dbReference type="ARBA" id="ARBA00022737"/>
    </source>
</evidence>
<reference evidence="7" key="1">
    <citation type="submission" date="2024-06" db="UniProtKB">
        <authorList>
            <consortium name="RefSeq"/>
        </authorList>
    </citation>
    <scope>NUCLEOTIDE SEQUENCE [LARGE SCALE GENOMIC DNA]</scope>
</reference>
<evidence type="ECO:0000256" key="2">
    <source>
        <dbReference type="ARBA" id="ARBA00023157"/>
    </source>
</evidence>
<dbReference type="AlphaFoldDB" id="A0A8B8AWW5"/>
<keyword evidence="7" id="KW-1185">Reference proteome</keyword>
<evidence type="ECO:0000313" key="8">
    <source>
        <dbReference type="RefSeq" id="XP_022295208.1"/>
    </source>
</evidence>
<sequence length="713" mass="78985">MLVLLLLVSIFSNLINADCDGNLLMAGNGVIQNEGYPTNYSHNLNCSWTIQAPASEQVVLTFNKIMTEDCERCSCDYVQVRDGPNVTSPILATYCGDYPQPFSVMSSGDALTVRFVTDATNEGEGLIGFSANYTSIPECGGNFTAMNGTIMSPAVNDMYPNYADCLYQITVPPTYRVFLKVERLILQDKNKNNTCSDFLEVNEAGMTLGKYCGEQDRFSLMTSQNTVLVRFFSDGMNTSQGFTLLWEAMDCTQEYTEATGMISSPGFGGLYPSNANCTYNITLPPSKNVFLKFSLFELEAAPANDSAAMANGYCADILKKYDSSGLLESYCGLRDPFSIISTNNTMFLRFETNLAINLRGFKADYETIDSYMMYTDYTGTITPPLFRGMYAHNANITYSITRPQNEPIFLTFPNFELQEAVNGTCLDFIQVGIDTKCGEQDPMMYMFYGEANFRFRSDLAISAAGFQAQYDVCNTTLTEETGVLRSPGYPSAVYENITCTYTFKQTNQRQISLDFTDFSLPPKVNGTCETYVKITDRYTGDIEVMTYDAGQMMPETMLCGNKSPFNVTVPFREITITYKSSAALNNTMGFKMNFNVSEIPTTNMISTTTRQSTTTRVSTTTIATTQAPVTTTTGGAMPEPSLNANSITIPIVISIVVISVVIFIVAVIWIIKTRNSRGETGSLDLLSMRRTRQSYAAYNPAYEPNIELNTADY</sequence>
<dbReference type="FunFam" id="2.60.120.290:FF:000005">
    <property type="entry name" value="Procollagen C-endopeptidase enhancer 1"/>
    <property type="match status" value="1"/>
</dbReference>
<dbReference type="Pfam" id="PF00431">
    <property type="entry name" value="CUB"/>
    <property type="match status" value="5"/>
</dbReference>
<name>A0A8B8AWW5_CRAVI</name>
<gene>
    <name evidence="8" type="primary">LOC111105291</name>
</gene>
<dbReference type="InterPro" id="IPR035914">
    <property type="entry name" value="Sperma_CUB_dom_sf"/>
</dbReference>
<dbReference type="Proteomes" id="UP000694844">
    <property type="component" value="Chromosome 1"/>
</dbReference>
<feature type="transmembrane region" description="Helical" evidence="4">
    <location>
        <begin position="647"/>
        <end position="671"/>
    </location>
</feature>
<dbReference type="SMART" id="SM00042">
    <property type="entry name" value="CUB"/>
    <property type="match status" value="5"/>
</dbReference>
<keyword evidence="2 3" id="KW-1015">Disulfide bond</keyword>
<feature type="domain" description="CUB" evidence="6">
    <location>
        <begin position="139"/>
        <end position="249"/>
    </location>
</feature>
<dbReference type="InterPro" id="IPR000859">
    <property type="entry name" value="CUB_dom"/>
</dbReference>
<dbReference type="PROSITE" id="PS01180">
    <property type="entry name" value="CUB"/>
    <property type="match status" value="4"/>
</dbReference>
<keyword evidence="4" id="KW-0812">Transmembrane</keyword>
<accession>A0A8B8AWW5</accession>
<evidence type="ECO:0000256" key="5">
    <source>
        <dbReference type="SAM" id="SignalP"/>
    </source>
</evidence>
<dbReference type="PANTHER" id="PTHR24251">
    <property type="entry name" value="OVOCHYMASE-RELATED"/>
    <property type="match status" value="1"/>
</dbReference>
<proteinExistence type="predicted"/>